<dbReference type="EMBL" id="CAUYUJ010015554">
    <property type="protein sequence ID" value="CAK0855459.1"/>
    <property type="molecule type" value="Genomic_DNA"/>
</dbReference>
<name>A0ABN9U8G0_9DINO</name>
<keyword evidence="2" id="KW-1185">Reference proteome</keyword>
<feature type="non-terminal residue" evidence="1">
    <location>
        <position position="1"/>
    </location>
</feature>
<protein>
    <submittedName>
        <fullName evidence="1">Uncharacterized protein</fullName>
    </submittedName>
</protein>
<evidence type="ECO:0000313" key="1">
    <source>
        <dbReference type="EMBL" id="CAK0855459.1"/>
    </source>
</evidence>
<organism evidence="1 2">
    <name type="scientific">Prorocentrum cordatum</name>
    <dbReference type="NCBI Taxonomy" id="2364126"/>
    <lineage>
        <taxon>Eukaryota</taxon>
        <taxon>Sar</taxon>
        <taxon>Alveolata</taxon>
        <taxon>Dinophyceae</taxon>
        <taxon>Prorocentrales</taxon>
        <taxon>Prorocentraceae</taxon>
        <taxon>Prorocentrum</taxon>
    </lineage>
</organism>
<comment type="caution">
    <text evidence="1">The sequence shown here is derived from an EMBL/GenBank/DDBJ whole genome shotgun (WGS) entry which is preliminary data.</text>
</comment>
<evidence type="ECO:0000313" key="2">
    <source>
        <dbReference type="Proteomes" id="UP001189429"/>
    </source>
</evidence>
<proteinExistence type="predicted"/>
<feature type="non-terminal residue" evidence="1">
    <location>
        <position position="132"/>
    </location>
</feature>
<reference evidence="1" key="1">
    <citation type="submission" date="2023-10" db="EMBL/GenBank/DDBJ databases">
        <authorList>
            <person name="Chen Y."/>
            <person name="Shah S."/>
            <person name="Dougan E. K."/>
            <person name="Thang M."/>
            <person name="Chan C."/>
        </authorList>
    </citation>
    <scope>NUCLEOTIDE SEQUENCE [LARGE SCALE GENOMIC DNA]</scope>
</reference>
<sequence length="132" mass="14613">GSGASSTCAAGPGASITYVARAMEFAPARDIYQHPPRAVYAKIFCWADKARAALDAQAAKARIPPRVLRRGFRHLGQRAAPAPWQEVGQGMTDILDERSERAASVDDNERDNAWACDRCDLMRMRYLHQHAM</sequence>
<gene>
    <name evidence="1" type="ORF">PCOR1329_LOCUS46187</name>
</gene>
<accession>A0ABN9U8G0</accession>
<dbReference type="Proteomes" id="UP001189429">
    <property type="component" value="Unassembled WGS sequence"/>
</dbReference>